<accession>A0A9D2LHM7</accession>
<dbReference type="Proteomes" id="UP000823824">
    <property type="component" value="Unassembled WGS sequence"/>
</dbReference>
<dbReference type="Gene3D" id="3.60.21.10">
    <property type="match status" value="1"/>
</dbReference>
<dbReference type="EMBL" id="DWZJ01000022">
    <property type="protein sequence ID" value="HJB12690.1"/>
    <property type="molecule type" value="Genomic_DNA"/>
</dbReference>
<dbReference type="Pfam" id="PF00149">
    <property type="entry name" value="Metallophos"/>
    <property type="match status" value="1"/>
</dbReference>
<evidence type="ECO:0000256" key="1">
    <source>
        <dbReference type="ARBA" id="ARBA00022801"/>
    </source>
</evidence>
<reference evidence="3" key="1">
    <citation type="journal article" date="2021" name="PeerJ">
        <title>Extensive microbial diversity within the chicken gut microbiome revealed by metagenomics and culture.</title>
        <authorList>
            <person name="Gilroy R."/>
            <person name="Ravi A."/>
            <person name="Getino M."/>
            <person name="Pursley I."/>
            <person name="Horton D.L."/>
            <person name="Alikhan N.F."/>
            <person name="Baker D."/>
            <person name="Gharbi K."/>
            <person name="Hall N."/>
            <person name="Watson M."/>
            <person name="Adriaenssens E.M."/>
            <person name="Foster-Nyarko E."/>
            <person name="Jarju S."/>
            <person name="Secka A."/>
            <person name="Antonio M."/>
            <person name="Oren A."/>
            <person name="Chaudhuri R.R."/>
            <person name="La Ragione R."/>
            <person name="Hildebrand F."/>
            <person name="Pallen M.J."/>
        </authorList>
    </citation>
    <scope>NUCLEOTIDE SEQUENCE</scope>
    <source>
        <strain evidence="3">ChiBcec18-1249</strain>
    </source>
</reference>
<evidence type="ECO:0000313" key="4">
    <source>
        <dbReference type="Proteomes" id="UP000823824"/>
    </source>
</evidence>
<keyword evidence="3" id="KW-0540">Nuclease</keyword>
<dbReference type="InterPro" id="IPR050535">
    <property type="entry name" value="DNA_Repair-Maintenance_Comp"/>
</dbReference>
<dbReference type="PANTHER" id="PTHR30337:SF7">
    <property type="entry name" value="PHOSPHOESTERASE"/>
    <property type="match status" value="1"/>
</dbReference>
<comment type="caution">
    <text evidence="3">The sequence shown here is derived from an EMBL/GenBank/DDBJ whole genome shotgun (WGS) entry which is preliminary data.</text>
</comment>
<dbReference type="InterPro" id="IPR004843">
    <property type="entry name" value="Calcineurin-like_PHP"/>
</dbReference>
<gene>
    <name evidence="3" type="ORF">H9787_03135</name>
</gene>
<sequence>MIRFLHAADFHLDSAFGALPDRQAAERRRESRELLFHLADYVNSHQIDLVLLAGDLFDSASPFRETGEQLSAALGRMEARVFIAPGNHDWYGPGSPWETVDWPENVHVFRENALTAAEVPELGLVVHGAAFTGPDQPESLLAGFTAPADGKIHIGLLHGELDGAEGRYDPLRREEAAASGLAYLALGHVHKRTEPLTLGRTVCAWPGCPEGRGFDELGEKGFYQGTISDDSQVSLTFVPFARHRYEILEVDVTGKDPRAAVEAALPPDTAGDLYRILLTGETGEGGAGAAGLQEALADRFYALEVRDQTRIAEDLWRRAEEDSLRGLFLRELLARREAAEDEAARAEIDLAARFGLAALDHRDLG</sequence>
<dbReference type="CDD" id="cd00840">
    <property type="entry name" value="MPP_Mre11_N"/>
    <property type="match status" value="1"/>
</dbReference>
<evidence type="ECO:0000313" key="3">
    <source>
        <dbReference type="EMBL" id="HJB12690.1"/>
    </source>
</evidence>
<proteinExistence type="predicted"/>
<name>A0A9D2LHM7_9FIRM</name>
<dbReference type="SUPFAM" id="SSF56300">
    <property type="entry name" value="Metallo-dependent phosphatases"/>
    <property type="match status" value="1"/>
</dbReference>
<dbReference type="PANTHER" id="PTHR30337">
    <property type="entry name" value="COMPONENT OF ATP-DEPENDENT DSDNA EXONUCLEASE"/>
    <property type="match status" value="1"/>
</dbReference>
<protein>
    <submittedName>
        <fullName evidence="3">DNA repair exonuclease</fullName>
    </submittedName>
</protein>
<dbReference type="GO" id="GO:0004527">
    <property type="term" value="F:exonuclease activity"/>
    <property type="evidence" value="ECO:0007669"/>
    <property type="project" value="UniProtKB-KW"/>
</dbReference>
<keyword evidence="3" id="KW-0269">Exonuclease</keyword>
<feature type="domain" description="Calcineurin-like phosphoesterase" evidence="2">
    <location>
        <begin position="2"/>
        <end position="191"/>
    </location>
</feature>
<organism evidence="3 4">
    <name type="scientific">Candidatus Oscillibacter excrementigallinarum</name>
    <dbReference type="NCBI Taxonomy" id="2838716"/>
    <lineage>
        <taxon>Bacteria</taxon>
        <taxon>Bacillati</taxon>
        <taxon>Bacillota</taxon>
        <taxon>Clostridia</taxon>
        <taxon>Eubacteriales</taxon>
        <taxon>Oscillospiraceae</taxon>
        <taxon>Oscillibacter</taxon>
    </lineage>
</organism>
<dbReference type="InterPro" id="IPR029052">
    <property type="entry name" value="Metallo-depent_PP-like"/>
</dbReference>
<reference evidence="3" key="2">
    <citation type="submission" date="2021-04" db="EMBL/GenBank/DDBJ databases">
        <authorList>
            <person name="Gilroy R."/>
        </authorList>
    </citation>
    <scope>NUCLEOTIDE SEQUENCE</scope>
    <source>
        <strain evidence="3">ChiBcec18-1249</strain>
    </source>
</reference>
<dbReference type="InterPro" id="IPR041796">
    <property type="entry name" value="Mre11_N"/>
</dbReference>
<evidence type="ECO:0000259" key="2">
    <source>
        <dbReference type="Pfam" id="PF00149"/>
    </source>
</evidence>
<keyword evidence="1" id="KW-0378">Hydrolase</keyword>
<dbReference type="AlphaFoldDB" id="A0A9D2LHM7"/>